<feature type="domain" description="R13L1/DRL21-like LRR repeat region" evidence="11">
    <location>
        <begin position="543"/>
        <end position="668"/>
    </location>
</feature>
<evidence type="ECO:0000256" key="2">
    <source>
        <dbReference type="ARBA" id="ARBA00022614"/>
    </source>
</evidence>
<evidence type="ECO:0000256" key="1">
    <source>
        <dbReference type="ARBA" id="ARBA00008894"/>
    </source>
</evidence>
<evidence type="ECO:0000259" key="11">
    <source>
        <dbReference type="Pfam" id="PF25019"/>
    </source>
</evidence>
<dbReference type="GO" id="GO:0005524">
    <property type="term" value="F:ATP binding"/>
    <property type="evidence" value="ECO:0007669"/>
    <property type="project" value="UniProtKB-KW"/>
</dbReference>
<reference evidence="12 13" key="1">
    <citation type="journal article" date="2016" name="DNA Res.">
        <title>The draft genome of MD-2 pineapple using hybrid error correction of long reads.</title>
        <authorList>
            <person name="Redwan R.M."/>
            <person name="Saidin A."/>
            <person name="Kumar S.V."/>
        </authorList>
    </citation>
    <scope>NUCLEOTIDE SEQUENCE [LARGE SCALE GENOMIC DNA]</scope>
    <source>
        <strain evidence="13">cv. MD2</strain>
        <tissue evidence="12">Leaf</tissue>
    </source>
</reference>
<feature type="domain" description="NB-ARC" evidence="7">
    <location>
        <begin position="1065"/>
        <end position="1225"/>
    </location>
</feature>
<comment type="caution">
    <text evidence="12">The sequence shown here is derived from an EMBL/GenBank/DDBJ whole genome shotgun (WGS) entry which is preliminary data.</text>
</comment>
<dbReference type="Pfam" id="PF23559">
    <property type="entry name" value="WHD_DRP"/>
    <property type="match status" value="3"/>
</dbReference>
<proteinExistence type="inferred from homology"/>
<dbReference type="InterPro" id="IPR057135">
    <property type="entry name" value="At4g27190-like_LRR"/>
</dbReference>
<feature type="domain" description="R13L1/DRL21-like LRR repeat region" evidence="11">
    <location>
        <begin position="1471"/>
        <end position="1595"/>
    </location>
</feature>
<dbReference type="PRINTS" id="PR00364">
    <property type="entry name" value="DISEASERSIST"/>
</dbReference>
<dbReference type="Gene3D" id="1.10.8.430">
    <property type="entry name" value="Helical domain of apoptotic protease-activating factors"/>
    <property type="match status" value="2"/>
</dbReference>
<dbReference type="GO" id="GO:0051707">
    <property type="term" value="P:response to other organism"/>
    <property type="evidence" value="ECO:0007669"/>
    <property type="project" value="UniProtKB-ARBA"/>
</dbReference>
<keyword evidence="5" id="KW-0611">Plant defense</keyword>
<dbReference type="InterPro" id="IPR032675">
    <property type="entry name" value="LRR_dom_sf"/>
</dbReference>
<evidence type="ECO:0000313" key="12">
    <source>
        <dbReference type="EMBL" id="OAY64258.1"/>
    </source>
</evidence>
<feature type="domain" description="Disease resistance protein At4g27190-like leucine-rich repeats" evidence="9">
    <location>
        <begin position="2852"/>
        <end position="2985"/>
    </location>
</feature>
<dbReference type="GO" id="GO:0043531">
    <property type="term" value="F:ADP binding"/>
    <property type="evidence" value="ECO:0007669"/>
    <property type="project" value="InterPro"/>
</dbReference>
<dbReference type="Gene3D" id="1.20.5.4130">
    <property type="match status" value="2"/>
</dbReference>
<evidence type="ECO:0000259" key="8">
    <source>
        <dbReference type="Pfam" id="PF18052"/>
    </source>
</evidence>
<dbReference type="Pfam" id="PF23247">
    <property type="entry name" value="LRR_RPS2"/>
    <property type="match status" value="1"/>
</dbReference>
<dbReference type="Gene3D" id="1.10.10.10">
    <property type="entry name" value="Winged helix-like DNA-binding domain superfamily/Winged helix DNA-binding domain"/>
    <property type="match status" value="2"/>
</dbReference>
<evidence type="ECO:0000256" key="6">
    <source>
        <dbReference type="ARBA" id="ARBA00022840"/>
    </source>
</evidence>
<protein>
    <submittedName>
        <fullName evidence="12">Disease resistance protein RGA2</fullName>
    </submittedName>
</protein>
<feature type="domain" description="Disease resistance protein winged helix" evidence="10">
    <location>
        <begin position="2433"/>
        <end position="2507"/>
    </location>
</feature>
<evidence type="ECO:0000259" key="10">
    <source>
        <dbReference type="Pfam" id="PF23559"/>
    </source>
</evidence>
<dbReference type="FunFam" id="3.40.50.300:FF:001091">
    <property type="entry name" value="Probable disease resistance protein At1g61300"/>
    <property type="match status" value="1"/>
</dbReference>
<dbReference type="InterPro" id="IPR041118">
    <property type="entry name" value="Rx_N"/>
</dbReference>
<feature type="domain" description="Disease resistance N-terminal" evidence="8">
    <location>
        <begin position="14"/>
        <end position="104"/>
    </location>
</feature>
<dbReference type="Proteomes" id="UP000092600">
    <property type="component" value="Unassembled WGS sequence"/>
</dbReference>
<dbReference type="SUPFAM" id="SSF52058">
    <property type="entry name" value="L domain-like"/>
    <property type="match status" value="6"/>
</dbReference>
<evidence type="ECO:0000256" key="5">
    <source>
        <dbReference type="ARBA" id="ARBA00022821"/>
    </source>
</evidence>
<feature type="domain" description="Disease resistance N-terminal" evidence="8">
    <location>
        <begin position="1996"/>
        <end position="2072"/>
    </location>
</feature>
<dbReference type="SUPFAM" id="SSF52540">
    <property type="entry name" value="P-loop containing nucleoside triphosphate hydrolases"/>
    <property type="match status" value="3"/>
</dbReference>
<dbReference type="InterPro" id="IPR002182">
    <property type="entry name" value="NB-ARC"/>
</dbReference>
<evidence type="ECO:0000313" key="13">
    <source>
        <dbReference type="Proteomes" id="UP000092600"/>
    </source>
</evidence>
<organism evidence="12 13">
    <name type="scientific">Ananas comosus</name>
    <name type="common">Pineapple</name>
    <name type="synonym">Ananas ananas</name>
    <dbReference type="NCBI Taxonomy" id="4615"/>
    <lineage>
        <taxon>Eukaryota</taxon>
        <taxon>Viridiplantae</taxon>
        <taxon>Streptophyta</taxon>
        <taxon>Embryophyta</taxon>
        <taxon>Tracheophyta</taxon>
        <taxon>Spermatophyta</taxon>
        <taxon>Magnoliopsida</taxon>
        <taxon>Liliopsida</taxon>
        <taxon>Poales</taxon>
        <taxon>Bromeliaceae</taxon>
        <taxon>Bromelioideae</taxon>
        <taxon>Ananas</taxon>
    </lineage>
</organism>
<evidence type="ECO:0000256" key="3">
    <source>
        <dbReference type="ARBA" id="ARBA00022737"/>
    </source>
</evidence>
<dbReference type="Pfam" id="PF18052">
    <property type="entry name" value="Rx_N"/>
    <property type="match status" value="2"/>
</dbReference>
<keyword evidence="2" id="KW-0433">Leucine-rich repeat</keyword>
<dbReference type="InterPro" id="IPR042197">
    <property type="entry name" value="Apaf_helical"/>
</dbReference>
<feature type="domain" description="Disease resistance protein winged helix" evidence="10">
    <location>
        <begin position="289"/>
        <end position="363"/>
    </location>
</feature>
<keyword evidence="4" id="KW-0547">Nucleotide-binding</keyword>
<feature type="domain" description="Disease resistance protein winged helix" evidence="10">
    <location>
        <begin position="1244"/>
        <end position="1292"/>
    </location>
</feature>
<comment type="similarity">
    <text evidence="1">Belongs to the disease resistance NB-LRR family.</text>
</comment>
<dbReference type="Pfam" id="PF00931">
    <property type="entry name" value="NB-ARC"/>
    <property type="match status" value="2"/>
</dbReference>
<name>A0A199UHP3_ANACO</name>
<dbReference type="InterPro" id="IPR056789">
    <property type="entry name" value="LRR_R13L1-DRL21"/>
</dbReference>
<evidence type="ECO:0000259" key="9">
    <source>
        <dbReference type="Pfam" id="PF23247"/>
    </source>
</evidence>
<dbReference type="PANTHER" id="PTHR36766">
    <property type="entry name" value="PLANT BROAD-SPECTRUM MILDEW RESISTANCE PROTEIN RPW8"/>
    <property type="match status" value="1"/>
</dbReference>
<feature type="non-terminal residue" evidence="12">
    <location>
        <position position="3224"/>
    </location>
</feature>
<feature type="domain" description="NB-ARC" evidence="7">
    <location>
        <begin position="2163"/>
        <end position="2349"/>
    </location>
</feature>
<keyword evidence="3" id="KW-0677">Repeat</keyword>
<dbReference type="Gene3D" id="3.80.10.10">
    <property type="entry name" value="Ribonuclease Inhibitor"/>
    <property type="match status" value="8"/>
</dbReference>
<dbReference type="PANTHER" id="PTHR36766:SF40">
    <property type="entry name" value="DISEASE RESISTANCE PROTEIN RGA3"/>
    <property type="match status" value="1"/>
</dbReference>
<sequence length="3224" mass="365736">MALAFVAQSAASVVIEKLISTAVSYVWERCAGPSAMQEEIQRLQQAFPKIRAILAVVEGGQTVTTKQNDLLDAWLWQLRDAVDQAEDVLDEMEYYELEKAVQAGHNKVQQDTTLNLTRNFAAFANNIFGNDDTLTSLREAVKALDNVAATSETLLQLVSQLYNSDVKRQQEDEIRNARETSSFLTEDTICGRDTEKERIHAFAGENIDNHKTLQLIGQQIAKKLGGCPLAAKILGRCLNSWMDEKYWRRILNENFLNLKESEDNIRVILRLSYHHLPTSSQICFRYCSIFPKGYEFEKNELIHMWIGSGLIKKPMHEKRSLEDIGEEYLNHLARKSLFDIKISEYGSNHKQRYVMHDLLHDLAQLVSSGECLGIEGDGSGDIPKTIRHIYVNNVNPRMISHLKNLRTLIIRLNNDYDVVAFNEVLKELKSLRFLRVVHADDYEFPDEVGKLIHLRYLSLSPWAVTGNEISILPQSVCRLYHLEVMELPGRIKIPLDRMSNLVKLRLLHTPYQEIMDRIPWIGKLTSLRELHNFHVREECGYKIDQLKNLQNLRKIQIWDLENVRSSEEAADANLIEKKNLDKLSLFWSPNRSVGPEVDEPLLDNLRPHTNVKELEIEGYAGVRSPCWMTANSSLSNIRSIKLSDCERWEDLPTLGQLPSLKFLNLQRMQTVKKLWCSTSVGGSAFPSLEELELNRMPNLELFEGEHMFPLLKKLVITSCPTLKGLPALPLTLNKLDIRMVGLTSLPMMQQDCSSCEGRASCLSSSRPALSRLIIDECPNLTSLDGFMLQQQYFPALKSLCIRKCDLRHLPEKFFQKLPSLEGLDIQMCPNLTTHGILDDRLPETRERPTVVSSGDLDLSLLQDMTSLPPAEVYPRLSELCIRNCKELSSLDGIQALPSLQFLSIAGCDKLIELSLLQPPLGLTSTSPTGMELLYLEIDRQALLRVEPLRNLNNSVTHLRITDGTELASLDEQWLLQNRNSLRRLEIHEASSLESLPTSMMNLRCLHILDIRDAPLLETIPELPASMNCLTISGCRPELKEYIEGSEKFANIRWVQPENASATVKEVSAFTIVGMGGLGKTTLAQLIYHDEKVRQCFDLVLWVCVSDQFDVAMLTRKTLEAAGVWDSLGDKRLNTIQEILKEKLISKKFLLVLDDVWNDDKILEWDKFMAPLKFGKKGSKILLTTRMNSVANTVARVLQGKKESLKLSGLKEDDFILLFNKHAFAGENIDNHRNLQLIGQQIAKKLGGCPLEDIGEEYLNHLARKSLFDIKISEYGSDRKQHYVMHDLLHDLAQLVSSGECMGVEGDGSRQIPKTIRHLFLNRVNSRMISNLKNLRTLIIIHLDKDYDAVAFNEVLKELKSLRLLQVGIVDYKFPDEVGKLIHLRYLSLWTFTQKEVSIVPQSVCRLYHLEVMDFRGTEIDDSTLDGMSNLVQLRLLNIPAFVTAKIPWIGKVTLLQNLNYFHVREERGYNIDQLKDLQNLRKLCIRGLENVRSSEEAADANLIEKKNLDELSLDWSRNRSGGLEVDEPLLDNLKPHTNLKTLAIAGYAGVRSPHWMTATSLSNVTDINLYDCSRWENLPPFGQLPLLRLLNLQSMRAVKKLWCSRSGGGCAFPSLQELQLFDMPDLELFEGEHMFPLLNKLLIHSCPSLKGLPALPLTLNQLEIKEAGLTSLPMMQQDCSSGQGRASCSSSHPALSELRICECPNLTSLDGFMLQQQYFPALKSSSIERCENLRHLPEKFFQKLPSLERLTIEMCPNRTTHGILDDRLPETLEKPTLVSNGDLYLSLLESLPILAAIRYLSIVGCASMTSFPLAEVFPRLSQLCIRNCKELSSVDGLQALPSLESLQIGGCDALVELSLLQPPLGVASTSHTDMVLRRPSMQLHYLLIDRQALLRLEPLRSLISVSSLTINDGTELTSLDEQWLLQNRNSLKSFEILKASSLVSLPTSMIALQALRHLTVDDAPLLETIPELPASMNSLTIRGCRPELKEYIEGSQKFANIRWVLEEIRRLQQAFPRIQTILDMVERGQTVGTKQNDVLDAWLWQLRDAVDQAEDVLDEMEYYELEKAVQAGHNKVQQGTALNLKRKFADFANNIFGNDDTLTRLREAVKALDNVAAASETLLQLVLQLYNSDVKHQQEDEIRNARETSSFLTEDTICGRDTEKERIVEWLTKPTSDEPENTSTTVGKVSAFAIVGMGGLGKTTLAQFIYHDEKVREFFDLVMWVCVSDQFDVTMLTRKILEAAKVWDSLGDKRLNTIQEILKEKLISKKFLLVLDDVWNDDKILEWDKLMAPLKFGRKGSKILLTTRMNSVANIVAKVLRGKKESLKLSGLKEDDFILLFNKHAFAEENIDNHKNLHLIGQQIAKKLGGCPLAAKILGGCLNSWMDEKYWRRILNENFLNLQESEDNIRVILRLSYHHLPTSSQICFRHCSIFPKGYEFEKNELIRMWIGSGLIKQPIHEKRSLQDIGEEYLNHLARKSLFDIKIIKYGSDRKRHYVMHDLLHDLAQLVSSGECLGIEDDGSRDIPETIRHLYVNRVPVNKEKVNPVNRVNPLMISHLKNLRTLIIHLNENFTVVDFNKVLKELKSLRFLRVTADDYKFPDEVGKLIHLRYLSLSSSVVRGNEVSILPQSVCRLYHLEVMKLPAMTIDDSTLDGMSNLAKLRLLHTPYRIMDKIPWIGKLTSLQELHNFHVRKECGYKIDQLKNLQNLQKLRIRGLENVRSSEEAADANLIEKKNLDKLSLFWSKNRRGDLEVDEPLLDNLRPHTNLKELEIEGYAGVRSPYWMTATSLSNVTNINLYNCSRWENLTPFGQLPLLKFLNLQSMRAVKKLWRSISVGGCAFPSLEELRLIDMPDLELFKGEHMFPRLNKLLISSCPNLKGLPALPLTLNQLEILAVGLTSLPTMQQDCSSGEGRASCSSSSHPTLSKLSICECPNLTSLDGFMLQQQYFPALKSLSIEECENLRYLPGKFFRKLPSLEGLVIQMCPNLTTHGTILDDRRLPETLERPTVVSSGDLDLSLLEESLPILTSLVSFMASLPPAEVYPRLSELHIWNCKELSSLDGLRALPSLKSLWIGGCDALVELSLLQPPLGLTSTSPTDMELPHLQIDRQALLRLEPLRNLSSVSSLTITDDTELTSLDEQWLLQNRNSLRSFAILKALSLESLPTSMMDLQALCELSIYDAPLLRTIPELPTSVTFLRITGCLPELKEYIEGSGKFASIRCLQ</sequence>
<dbReference type="Pfam" id="PF25019">
    <property type="entry name" value="LRR_R13L1-DRL21"/>
    <property type="match status" value="3"/>
</dbReference>
<dbReference type="InterPro" id="IPR058922">
    <property type="entry name" value="WHD_DRP"/>
</dbReference>
<evidence type="ECO:0000259" key="7">
    <source>
        <dbReference type="Pfam" id="PF00931"/>
    </source>
</evidence>
<dbReference type="Gene3D" id="3.40.50.300">
    <property type="entry name" value="P-loop containing nucleotide triphosphate hydrolases"/>
    <property type="match status" value="2"/>
</dbReference>
<dbReference type="GO" id="GO:0006952">
    <property type="term" value="P:defense response"/>
    <property type="evidence" value="ECO:0007669"/>
    <property type="project" value="UniProtKB-KW"/>
</dbReference>
<evidence type="ECO:0000256" key="4">
    <source>
        <dbReference type="ARBA" id="ARBA00022741"/>
    </source>
</evidence>
<gene>
    <name evidence="12" type="ORF">ACMD2_14629</name>
</gene>
<accession>A0A199UHP3</accession>
<dbReference type="InterPro" id="IPR036388">
    <property type="entry name" value="WH-like_DNA-bd_sf"/>
</dbReference>
<dbReference type="EMBL" id="LSRQ01008109">
    <property type="protein sequence ID" value="OAY64258.1"/>
    <property type="molecule type" value="Genomic_DNA"/>
</dbReference>
<dbReference type="InterPro" id="IPR027417">
    <property type="entry name" value="P-loop_NTPase"/>
</dbReference>
<keyword evidence="6" id="KW-0067">ATP-binding</keyword>
<feature type="domain" description="R13L1/DRL21-like LRR repeat region" evidence="11">
    <location>
        <begin position="2700"/>
        <end position="2824"/>
    </location>
</feature>